<feature type="binding site" evidence="7">
    <location>
        <position position="76"/>
    </location>
    <ligand>
        <name>Mg(2+)</name>
        <dbReference type="ChEBI" id="CHEBI:18420"/>
    </ligand>
</feature>
<feature type="binding site" evidence="7">
    <location>
        <position position="77"/>
    </location>
    <ligand>
        <name>Zn(2+)</name>
        <dbReference type="ChEBI" id="CHEBI:29105"/>
        <note>ligand shared between dimeric partners</note>
    </ligand>
</feature>
<evidence type="ECO:0000313" key="9">
    <source>
        <dbReference type="EMBL" id="RQD82951.1"/>
    </source>
</evidence>
<feature type="binding site" evidence="7">
    <location>
        <position position="80"/>
    </location>
    <ligand>
        <name>Mg(2+)</name>
        <dbReference type="ChEBI" id="CHEBI:18420"/>
    </ligand>
</feature>
<name>A0A424YUY9_9EURY</name>
<dbReference type="GO" id="GO:0004636">
    <property type="term" value="F:phosphoribosyl-ATP diphosphatase activity"/>
    <property type="evidence" value="ECO:0007669"/>
    <property type="project" value="UniProtKB-ARBA"/>
</dbReference>
<dbReference type="AlphaFoldDB" id="A0A424YUY9"/>
<evidence type="ECO:0000259" key="8">
    <source>
        <dbReference type="Pfam" id="PF01502"/>
    </source>
</evidence>
<gene>
    <name evidence="7 9" type="primary">hisI</name>
    <name evidence="9" type="ORF">D5R95_06580</name>
</gene>
<dbReference type="EC" id="3.5.4.19" evidence="7"/>
<evidence type="ECO:0000256" key="3">
    <source>
        <dbReference type="ARBA" id="ARBA00022490"/>
    </source>
</evidence>
<evidence type="ECO:0000256" key="5">
    <source>
        <dbReference type="ARBA" id="ARBA00022801"/>
    </source>
</evidence>
<feature type="domain" description="Phosphoribosyl-AMP cyclohydrolase" evidence="8">
    <location>
        <begin position="29"/>
        <end position="102"/>
    </location>
</feature>
<dbReference type="PANTHER" id="PTHR42945:SF1">
    <property type="entry name" value="HISTIDINE BIOSYNTHESIS BIFUNCTIONAL PROTEIN HIS7"/>
    <property type="match status" value="1"/>
</dbReference>
<evidence type="ECO:0000256" key="7">
    <source>
        <dbReference type="HAMAP-Rule" id="MF_01021"/>
    </source>
</evidence>
<dbReference type="Proteomes" id="UP000284763">
    <property type="component" value="Unassembled WGS sequence"/>
</dbReference>
<keyword evidence="7" id="KW-0460">Magnesium</keyword>
<accession>A0A424YUY9</accession>
<keyword evidence="7" id="KW-0862">Zinc</keyword>
<comment type="caution">
    <text evidence="9">The sequence shown here is derived from an EMBL/GenBank/DDBJ whole genome shotgun (WGS) entry which is preliminary data.</text>
</comment>
<evidence type="ECO:0000256" key="1">
    <source>
        <dbReference type="ARBA" id="ARBA00000024"/>
    </source>
</evidence>
<protein>
    <recommendedName>
        <fullName evidence="7">Phosphoribosyl-AMP cyclohydrolase</fullName>
        <shortName evidence="7">PRA-CH</shortName>
        <ecNumber evidence="7">3.5.4.19</ecNumber>
    </recommendedName>
</protein>
<dbReference type="GO" id="GO:0000287">
    <property type="term" value="F:magnesium ion binding"/>
    <property type="evidence" value="ECO:0007669"/>
    <property type="project" value="UniProtKB-UniRule"/>
</dbReference>
<evidence type="ECO:0000313" key="10">
    <source>
        <dbReference type="Proteomes" id="UP000284763"/>
    </source>
</evidence>
<dbReference type="InterPro" id="IPR002496">
    <property type="entry name" value="PRib_AMP_CycHydrolase_dom"/>
</dbReference>
<evidence type="ECO:0000256" key="6">
    <source>
        <dbReference type="ARBA" id="ARBA00023102"/>
    </source>
</evidence>
<evidence type="ECO:0000256" key="4">
    <source>
        <dbReference type="ARBA" id="ARBA00022605"/>
    </source>
</evidence>
<dbReference type="Gene3D" id="3.10.20.810">
    <property type="entry name" value="Phosphoribosyl-AMP cyclohydrolase"/>
    <property type="match status" value="1"/>
</dbReference>
<comment type="catalytic activity">
    <reaction evidence="1 7">
        <text>1-(5-phospho-beta-D-ribosyl)-5'-AMP + H2O = 1-(5-phospho-beta-D-ribosyl)-5-[(5-phospho-beta-D-ribosylamino)methylideneamino]imidazole-4-carboxamide</text>
        <dbReference type="Rhea" id="RHEA:20049"/>
        <dbReference type="ChEBI" id="CHEBI:15377"/>
        <dbReference type="ChEBI" id="CHEBI:58435"/>
        <dbReference type="ChEBI" id="CHEBI:59457"/>
        <dbReference type="EC" id="3.5.4.19"/>
    </reaction>
</comment>
<dbReference type="EMBL" id="QZAB01000418">
    <property type="protein sequence ID" value="RQD82951.1"/>
    <property type="molecule type" value="Genomic_DNA"/>
</dbReference>
<keyword evidence="5 7" id="KW-0378">Hydrolase</keyword>
<dbReference type="InterPro" id="IPR026660">
    <property type="entry name" value="PRA-CH"/>
</dbReference>
<dbReference type="SUPFAM" id="SSF141734">
    <property type="entry name" value="HisI-like"/>
    <property type="match status" value="1"/>
</dbReference>
<dbReference type="PANTHER" id="PTHR42945">
    <property type="entry name" value="HISTIDINE BIOSYNTHESIS BIFUNCTIONAL PROTEIN"/>
    <property type="match status" value="1"/>
</dbReference>
<reference evidence="9 10" key="1">
    <citation type="submission" date="2018-08" db="EMBL/GenBank/DDBJ databases">
        <title>The metabolism and importance of syntrophic acetate oxidation coupled to methane or sulfide production in haloalkaline environments.</title>
        <authorList>
            <person name="Timmers P.H.A."/>
            <person name="Vavourakis C.D."/>
            <person name="Sorokin D.Y."/>
            <person name="Sinninghe Damste J.S."/>
            <person name="Muyzer G."/>
            <person name="Stams A.J.M."/>
            <person name="Plugge C.M."/>
        </authorList>
    </citation>
    <scope>NUCLEOTIDE SEQUENCE [LARGE SCALE GENOMIC DNA]</scope>
    <source>
        <strain evidence="9">MSAO_Arc3</strain>
    </source>
</reference>
<comment type="subcellular location">
    <subcellularLocation>
        <location evidence="7">Cytoplasm</location>
    </subcellularLocation>
</comment>
<dbReference type="GO" id="GO:0000105">
    <property type="term" value="P:L-histidine biosynthetic process"/>
    <property type="evidence" value="ECO:0007669"/>
    <property type="project" value="UniProtKB-UniRule"/>
</dbReference>
<feature type="binding site" evidence="7">
    <location>
        <position position="100"/>
    </location>
    <ligand>
        <name>Zn(2+)</name>
        <dbReference type="ChEBI" id="CHEBI:29105"/>
        <note>ligand shared between dimeric partners</note>
    </ligand>
</feature>
<comment type="subunit">
    <text evidence="7">Homodimer.</text>
</comment>
<keyword evidence="4 7" id="KW-0028">Amino-acid biosynthesis</keyword>
<comment type="cofactor">
    <cofactor evidence="7">
        <name>Zn(2+)</name>
        <dbReference type="ChEBI" id="CHEBI:29105"/>
    </cofactor>
    <text evidence="7">Binds 1 zinc ion per subunit.</text>
</comment>
<organism evidence="9 10">
    <name type="scientific">Methanosalsum natronophilum</name>
    <dbReference type="NCBI Taxonomy" id="768733"/>
    <lineage>
        <taxon>Archaea</taxon>
        <taxon>Methanobacteriati</taxon>
        <taxon>Methanobacteriota</taxon>
        <taxon>Stenosarchaea group</taxon>
        <taxon>Methanomicrobia</taxon>
        <taxon>Methanosarcinales</taxon>
        <taxon>Methanosarcinaceae</taxon>
        <taxon>Methanosalsum</taxon>
    </lineage>
</organism>
<feature type="binding site" evidence="7">
    <location>
        <position position="93"/>
    </location>
    <ligand>
        <name>Zn(2+)</name>
        <dbReference type="ChEBI" id="CHEBI:29105"/>
        <note>ligand shared between dimeric partners</note>
    </ligand>
</feature>
<dbReference type="UniPathway" id="UPA00031">
    <property type="reaction ID" value="UER00008"/>
</dbReference>
<dbReference type="GO" id="GO:0005737">
    <property type="term" value="C:cytoplasm"/>
    <property type="evidence" value="ECO:0007669"/>
    <property type="project" value="UniProtKB-SubCell"/>
</dbReference>
<dbReference type="NCBIfam" id="NF000768">
    <property type="entry name" value="PRK00051.1"/>
    <property type="match status" value="1"/>
</dbReference>
<comment type="similarity">
    <text evidence="7">Belongs to the PRA-CH family.</text>
</comment>
<dbReference type="InterPro" id="IPR038019">
    <property type="entry name" value="PRib_AMP_CycHydrolase_sf"/>
</dbReference>
<keyword evidence="7" id="KW-0479">Metal-binding</keyword>
<keyword evidence="3 7" id="KW-0963">Cytoplasm</keyword>
<dbReference type="FunFam" id="3.10.20.810:FF:000001">
    <property type="entry name" value="Histidine biosynthesis bifunctional protein HisIE"/>
    <property type="match status" value="1"/>
</dbReference>
<keyword evidence="6 7" id="KW-0368">Histidine biosynthesis</keyword>
<dbReference type="GO" id="GO:0004635">
    <property type="term" value="F:phosphoribosyl-AMP cyclohydrolase activity"/>
    <property type="evidence" value="ECO:0007669"/>
    <property type="project" value="UniProtKB-UniRule"/>
</dbReference>
<comment type="pathway">
    <text evidence="2 7">Amino-acid biosynthesis; L-histidine biosynthesis; L-histidine from 5-phospho-alpha-D-ribose 1-diphosphate: step 3/9.</text>
</comment>
<evidence type="ECO:0000256" key="2">
    <source>
        <dbReference type="ARBA" id="ARBA00005169"/>
    </source>
</evidence>
<dbReference type="HAMAP" id="MF_01021">
    <property type="entry name" value="HisI"/>
    <property type="match status" value="1"/>
</dbReference>
<proteinExistence type="inferred from homology"/>
<dbReference type="RefSeq" id="WP_259135228.1">
    <property type="nucleotide sequence ID" value="NZ_JANUCS010000012.1"/>
</dbReference>
<comment type="cofactor">
    <cofactor evidence="7">
        <name>Mg(2+)</name>
        <dbReference type="ChEBI" id="CHEBI:18420"/>
    </cofactor>
    <text evidence="7">Binds 1 Mg(2+) ion per subunit.</text>
</comment>
<sequence>MSLILDELKYVNGLVQAVVQDVKSRDVLMCAYMNKDSLKKTIDTGYAHYWSRSRKKLWKKGESSGNIQIVHQILIDCDMDSILLLVEQKGGACHKGYTSCFYRDISGEIVGTKLFEPDDVYGNV</sequence>
<dbReference type="GO" id="GO:0008270">
    <property type="term" value="F:zinc ion binding"/>
    <property type="evidence" value="ECO:0007669"/>
    <property type="project" value="UniProtKB-UniRule"/>
</dbReference>
<comment type="function">
    <text evidence="7">Catalyzes the hydrolysis of the adenine ring of phosphoribosyl-AMP.</text>
</comment>
<dbReference type="Pfam" id="PF01502">
    <property type="entry name" value="PRA-CH"/>
    <property type="match status" value="1"/>
</dbReference>
<feature type="binding site" evidence="7">
    <location>
        <position position="78"/>
    </location>
    <ligand>
        <name>Mg(2+)</name>
        <dbReference type="ChEBI" id="CHEBI:18420"/>
    </ligand>
</feature>